<sequence>MLQILTLFLPFLVFLQAFPLDNVTDEERTAVFSYLIRYGYLTRLESRSEIKFTEAIKRFQSFFELPVTGVISNDELEIMTKQRCGIPDYLTSRFGVSQAWTKKNLTYHIGAITPKLTEEQVGDTIRNALDIWGAAANLTFTRVSKKEDADIVIFFASGAHEGDTISFDGRGSTLGHAFYPPNGDLHFDMDENWILGKGRGMTDLFSVALHELGHSMGLAHSTVFDAVMYPTYRIGKQLHQDDINAINKLYKTS</sequence>
<accession>A0A1Y1M9S8</accession>
<feature type="binding site" description="in inhibited form" evidence="8">
    <location>
        <position position="84"/>
    </location>
    <ligand>
        <name>Zn(2+)</name>
        <dbReference type="ChEBI" id="CHEBI:29105"/>
        <label>2</label>
        <note>catalytic</note>
    </ligand>
</feature>
<feature type="domain" description="Peptidase metallopeptidase" evidence="10">
    <location>
        <begin position="96"/>
        <end position="252"/>
    </location>
</feature>
<evidence type="ECO:0000256" key="1">
    <source>
        <dbReference type="ARBA" id="ARBA00010370"/>
    </source>
</evidence>
<keyword evidence="8" id="KW-0106">Calcium</keyword>
<name>A0A1Y1M9S8_PHOPY</name>
<comment type="cofactor">
    <cofactor evidence="8">
        <name>Zn(2+)</name>
        <dbReference type="ChEBI" id="CHEBI:29105"/>
    </cofactor>
    <text evidence="8">Binds 2 Zn(2+) ions per subunit.</text>
</comment>
<feature type="binding site" evidence="8">
    <location>
        <position position="214"/>
    </location>
    <ligand>
        <name>Zn(2+)</name>
        <dbReference type="ChEBI" id="CHEBI:29105"/>
        <label>2</label>
        <note>catalytic</note>
    </ligand>
</feature>
<comment type="cofactor">
    <cofactor evidence="8">
        <name>Ca(2+)</name>
        <dbReference type="ChEBI" id="CHEBI:29108"/>
    </cofactor>
    <text evidence="8">Can bind about 5 Ca(2+) ions per subunit.</text>
</comment>
<dbReference type="InterPro" id="IPR024079">
    <property type="entry name" value="MetalloPept_cat_dom_sf"/>
</dbReference>
<feature type="binding site" evidence="8">
    <location>
        <position position="210"/>
    </location>
    <ligand>
        <name>Zn(2+)</name>
        <dbReference type="ChEBI" id="CHEBI:29105"/>
        <label>2</label>
        <note>catalytic</note>
    </ligand>
</feature>
<keyword evidence="6" id="KW-0482">Metalloprotease</keyword>
<evidence type="ECO:0000259" key="10">
    <source>
        <dbReference type="SMART" id="SM00235"/>
    </source>
</evidence>
<dbReference type="Proteomes" id="UP000327044">
    <property type="component" value="Unassembled WGS sequence"/>
</dbReference>
<dbReference type="CDD" id="cd04278">
    <property type="entry name" value="ZnMc_MMP"/>
    <property type="match status" value="1"/>
</dbReference>
<feature type="binding site" evidence="8">
    <location>
        <position position="220"/>
    </location>
    <ligand>
        <name>Zn(2+)</name>
        <dbReference type="ChEBI" id="CHEBI:29105"/>
        <label>2</label>
        <note>catalytic</note>
    </ligand>
</feature>
<dbReference type="GO" id="GO:0006508">
    <property type="term" value="P:proteolysis"/>
    <property type="evidence" value="ECO:0007669"/>
    <property type="project" value="UniProtKB-KW"/>
</dbReference>
<reference evidence="12" key="3">
    <citation type="submission" date="2019-08" db="EMBL/GenBank/DDBJ databases">
        <authorList>
            <consortium name="Photinus pyralis genome working group"/>
            <person name="Fallon T.R."/>
            <person name="Sander Lower S.E."/>
            <person name="Weng J.-K."/>
        </authorList>
    </citation>
    <scope>NUCLEOTIDE SEQUENCE</scope>
    <source>
        <strain evidence="12">1611_PpyrPB1</strain>
        <tissue evidence="12">Whole body</tissue>
    </source>
</reference>
<dbReference type="InterPro" id="IPR036365">
    <property type="entry name" value="PGBD-like_sf"/>
</dbReference>
<keyword evidence="3 8" id="KW-0479">Metal-binding</keyword>
<feature type="binding site" evidence="8">
    <location>
        <position position="160"/>
    </location>
    <ligand>
        <name>Zn(2+)</name>
        <dbReference type="ChEBI" id="CHEBI:29105"/>
        <label>1</label>
    </ligand>
</feature>
<dbReference type="SUPFAM" id="SSF55486">
    <property type="entry name" value="Metalloproteases ('zincins'), catalytic domain"/>
    <property type="match status" value="1"/>
</dbReference>
<dbReference type="GO" id="GO:0031012">
    <property type="term" value="C:extracellular matrix"/>
    <property type="evidence" value="ECO:0007669"/>
    <property type="project" value="InterPro"/>
</dbReference>
<feature type="chain" id="PRO_5033750857" description="Peptidase metallopeptidase domain-containing protein" evidence="9">
    <location>
        <begin position="18"/>
        <end position="253"/>
    </location>
</feature>
<protein>
    <recommendedName>
        <fullName evidence="10">Peptidase metallopeptidase domain-containing protein</fullName>
    </recommendedName>
</protein>
<dbReference type="InterPro" id="IPR002477">
    <property type="entry name" value="Peptidoglycan-bd-like"/>
</dbReference>
<feature type="binding site" evidence="8">
    <location>
        <position position="169"/>
    </location>
    <ligand>
        <name>Ca(2+)</name>
        <dbReference type="ChEBI" id="CHEBI:29108"/>
        <label>3</label>
    </ligand>
</feature>
<dbReference type="InterPro" id="IPR021190">
    <property type="entry name" value="Pept_M10A"/>
</dbReference>
<gene>
    <name evidence="12" type="ORF">PPYR_11373</name>
</gene>
<keyword evidence="5 8" id="KW-0862">Zinc</keyword>
<feature type="signal peptide" evidence="9">
    <location>
        <begin position="1"/>
        <end position="17"/>
    </location>
</feature>
<keyword evidence="2" id="KW-0645">Protease</keyword>
<keyword evidence="13" id="KW-1185">Reference proteome</keyword>
<feature type="binding site" evidence="8">
    <location>
        <position position="150"/>
    </location>
    <ligand>
        <name>Ca(2+)</name>
        <dbReference type="ChEBI" id="CHEBI:29108"/>
        <label>2</label>
    </ligand>
</feature>
<reference evidence="12 13" key="2">
    <citation type="journal article" date="2018" name="Elife">
        <title>Firefly genomes illuminate parallel origins of bioluminescence in beetles.</title>
        <authorList>
            <person name="Fallon T.R."/>
            <person name="Lower S.E."/>
            <person name="Chang C.H."/>
            <person name="Bessho-Uehara M."/>
            <person name="Martin G.J."/>
            <person name="Bewick A.J."/>
            <person name="Behringer M."/>
            <person name="Debat H.J."/>
            <person name="Wong I."/>
            <person name="Day J.C."/>
            <person name="Suvorov A."/>
            <person name="Silva C.J."/>
            <person name="Stanger-Hall K.F."/>
            <person name="Hall D.W."/>
            <person name="Schmitz R.J."/>
            <person name="Nelson D.R."/>
            <person name="Lewis S.M."/>
            <person name="Shigenobu S."/>
            <person name="Bybee S.M."/>
            <person name="Larracuente A.M."/>
            <person name="Oba Y."/>
            <person name="Weng J.K."/>
        </authorList>
    </citation>
    <scope>NUCLEOTIDE SEQUENCE [LARGE SCALE GENOMIC DNA]</scope>
    <source>
        <strain evidence="12">1611_PpyrPB1</strain>
        <tissue evidence="12">Whole body</tissue>
    </source>
</reference>
<organism evidence="11">
    <name type="scientific">Photinus pyralis</name>
    <name type="common">Common eastern firefly</name>
    <name type="synonym">Lampyris pyralis</name>
    <dbReference type="NCBI Taxonomy" id="7054"/>
    <lineage>
        <taxon>Eukaryota</taxon>
        <taxon>Metazoa</taxon>
        <taxon>Ecdysozoa</taxon>
        <taxon>Arthropoda</taxon>
        <taxon>Hexapoda</taxon>
        <taxon>Insecta</taxon>
        <taxon>Pterygota</taxon>
        <taxon>Neoptera</taxon>
        <taxon>Endopterygota</taxon>
        <taxon>Coleoptera</taxon>
        <taxon>Polyphaga</taxon>
        <taxon>Elateriformia</taxon>
        <taxon>Elateroidea</taxon>
        <taxon>Lampyridae</taxon>
        <taxon>Lampyrinae</taxon>
        <taxon>Photinus</taxon>
    </lineage>
</organism>
<keyword evidence="4" id="KW-0378">Hydrolase</keyword>
<evidence type="ECO:0000256" key="7">
    <source>
        <dbReference type="PIRSR" id="PIRSR621190-1"/>
    </source>
</evidence>
<dbReference type="PRINTS" id="PR00138">
    <property type="entry name" value="MATRIXIN"/>
</dbReference>
<feature type="binding site" evidence="8">
    <location>
        <position position="191"/>
    </location>
    <ligand>
        <name>Ca(2+)</name>
        <dbReference type="ChEBI" id="CHEBI:29108"/>
        <label>1</label>
    </ligand>
</feature>
<dbReference type="GO" id="GO:0030198">
    <property type="term" value="P:extracellular matrix organization"/>
    <property type="evidence" value="ECO:0007669"/>
    <property type="project" value="TreeGrafter"/>
</dbReference>
<dbReference type="GO" id="GO:0030574">
    <property type="term" value="P:collagen catabolic process"/>
    <property type="evidence" value="ECO:0007669"/>
    <property type="project" value="TreeGrafter"/>
</dbReference>
<feature type="binding site" evidence="8">
    <location>
        <position position="228"/>
    </location>
    <ligand>
        <name>Zn(2+)</name>
        <dbReference type="ChEBI" id="CHEBI:29105"/>
        <label>2</label>
        <note>catalytic</note>
    </ligand>
</feature>
<dbReference type="Pfam" id="PF00413">
    <property type="entry name" value="Peptidase_M10"/>
    <property type="match status" value="1"/>
</dbReference>
<evidence type="ECO:0000313" key="13">
    <source>
        <dbReference type="Proteomes" id="UP000327044"/>
    </source>
</evidence>
<evidence type="ECO:0000256" key="9">
    <source>
        <dbReference type="SAM" id="SignalP"/>
    </source>
</evidence>
<keyword evidence="9" id="KW-0732">Signal</keyword>
<dbReference type="InParanoid" id="A0A1Y1M9S8"/>
<evidence type="ECO:0000313" key="11">
    <source>
        <dbReference type="EMBL" id="JAV82572.1"/>
    </source>
</evidence>
<dbReference type="InterPro" id="IPR001818">
    <property type="entry name" value="Pept_M10_metallopeptidase"/>
</dbReference>
<dbReference type="GO" id="GO:0008270">
    <property type="term" value="F:zinc ion binding"/>
    <property type="evidence" value="ECO:0007669"/>
    <property type="project" value="InterPro"/>
</dbReference>
<feature type="binding site" evidence="8">
    <location>
        <position position="191"/>
    </location>
    <ligand>
        <name>Ca(2+)</name>
        <dbReference type="ChEBI" id="CHEBI:29108"/>
        <label>3</label>
    </ligand>
</feature>
<dbReference type="PANTHER" id="PTHR10201">
    <property type="entry name" value="MATRIX METALLOPROTEINASE"/>
    <property type="match status" value="1"/>
</dbReference>
<evidence type="ECO:0000256" key="4">
    <source>
        <dbReference type="ARBA" id="ARBA00022801"/>
    </source>
</evidence>
<feature type="binding site" evidence="8">
    <location>
        <position position="163"/>
    </location>
    <ligand>
        <name>Zn(2+)</name>
        <dbReference type="ChEBI" id="CHEBI:29105"/>
        <label>1</label>
    </ligand>
</feature>
<comment type="similarity">
    <text evidence="1">Belongs to the peptidase M10A family.</text>
</comment>
<dbReference type="EMBL" id="GEZM01036610">
    <property type="protein sequence ID" value="JAV82572.1"/>
    <property type="molecule type" value="Transcribed_RNA"/>
</dbReference>
<dbReference type="OrthoDB" id="10030048at2759"/>
<dbReference type="InterPro" id="IPR006026">
    <property type="entry name" value="Peptidase_Metallo"/>
</dbReference>
<dbReference type="EMBL" id="VVIM01000008">
    <property type="protein sequence ID" value="KAB0794534.1"/>
    <property type="molecule type" value="Genomic_DNA"/>
</dbReference>
<dbReference type="PANTHER" id="PTHR10201:SF331">
    <property type="entry name" value="MATRIX METALLOPROTEINASE-14-LIKE ISOFORM X1"/>
    <property type="match status" value="1"/>
</dbReference>
<evidence type="ECO:0000256" key="3">
    <source>
        <dbReference type="ARBA" id="ARBA00022723"/>
    </source>
</evidence>
<evidence type="ECO:0000313" key="12">
    <source>
        <dbReference type="EMBL" id="KAB0794534.1"/>
    </source>
</evidence>
<dbReference type="GO" id="GO:0004222">
    <property type="term" value="F:metalloendopeptidase activity"/>
    <property type="evidence" value="ECO:0007669"/>
    <property type="project" value="InterPro"/>
</dbReference>
<dbReference type="SMART" id="SM00235">
    <property type="entry name" value="ZnMc"/>
    <property type="match status" value="1"/>
</dbReference>
<feature type="binding site" evidence="8">
    <location>
        <position position="186"/>
    </location>
    <ligand>
        <name>Zn(2+)</name>
        <dbReference type="ChEBI" id="CHEBI:29105"/>
        <label>1</label>
    </ligand>
</feature>
<reference evidence="11" key="1">
    <citation type="journal article" date="2016" name="Sci. Rep.">
        <title>Molecular characterization of firefly nuptial gifts: a multi-omics approach sheds light on postcopulatory sexual selection.</title>
        <authorList>
            <person name="Al-Wathiqui N."/>
            <person name="Fallon T.R."/>
            <person name="South A."/>
            <person name="Weng J.K."/>
            <person name="Lewis S.M."/>
        </authorList>
    </citation>
    <scope>NUCLEOTIDE SEQUENCE</scope>
</reference>
<evidence type="ECO:0000256" key="2">
    <source>
        <dbReference type="ARBA" id="ARBA00022670"/>
    </source>
</evidence>
<evidence type="ECO:0000256" key="8">
    <source>
        <dbReference type="PIRSR" id="PIRSR621190-2"/>
    </source>
</evidence>
<proteinExistence type="inferred from homology"/>
<dbReference type="InterPro" id="IPR033739">
    <property type="entry name" value="M10A_MMP"/>
</dbReference>
<dbReference type="AlphaFoldDB" id="A0A1Y1M9S8"/>
<feature type="active site" evidence="7">
    <location>
        <position position="211"/>
    </location>
</feature>
<evidence type="ECO:0000256" key="5">
    <source>
        <dbReference type="ARBA" id="ARBA00022833"/>
    </source>
</evidence>
<evidence type="ECO:0000256" key="6">
    <source>
        <dbReference type="ARBA" id="ARBA00023049"/>
    </source>
</evidence>
<dbReference type="Pfam" id="PF01471">
    <property type="entry name" value="PG_binding_1"/>
    <property type="match status" value="1"/>
</dbReference>
<feature type="binding site" evidence="8">
    <location>
        <position position="168"/>
    </location>
    <ligand>
        <name>Ca(2+)</name>
        <dbReference type="ChEBI" id="CHEBI:29108"/>
        <label>3</label>
    </ligand>
</feature>
<dbReference type="GO" id="GO:0005615">
    <property type="term" value="C:extracellular space"/>
    <property type="evidence" value="ECO:0007669"/>
    <property type="project" value="TreeGrafter"/>
</dbReference>
<feature type="binding site" evidence="8">
    <location>
        <position position="188"/>
    </location>
    <ligand>
        <name>Ca(2+)</name>
        <dbReference type="ChEBI" id="CHEBI:29108"/>
        <label>3</label>
    </ligand>
</feature>
<feature type="binding site" evidence="8">
    <location>
        <position position="176"/>
    </location>
    <ligand>
        <name>Zn(2+)</name>
        <dbReference type="ChEBI" id="CHEBI:29105"/>
        <label>1</label>
    </ligand>
</feature>
<dbReference type="SUPFAM" id="SSF47090">
    <property type="entry name" value="PGBD-like"/>
    <property type="match status" value="1"/>
</dbReference>
<dbReference type="Gene3D" id="3.40.390.10">
    <property type="entry name" value="Collagenase (Catalytic Domain)"/>
    <property type="match status" value="1"/>
</dbReference>
<feature type="binding site" evidence="8">
    <location>
        <position position="184"/>
    </location>
    <ligand>
        <name>Ca(2+)</name>
        <dbReference type="ChEBI" id="CHEBI:29108"/>
        <label>2</label>
    </ligand>
</feature>